<dbReference type="EMBL" id="BART01012688">
    <property type="protein sequence ID" value="GAG84085.1"/>
    <property type="molecule type" value="Genomic_DNA"/>
</dbReference>
<reference evidence="5" key="1">
    <citation type="journal article" date="2014" name="Front. Microbiol.">
        <title>High frequency of phylogenetically diverse reductive dehalogenase-homologous genes in deep subseafloor sedimentary metagenomes.</title>
        <authorList>
            <person name="Kawai M."/>
            <person name="Futagami T."/>
            <person name="Toyoda A."/>
            <person name="Takaki Y."/>
            <person name="Nishi S."/>
            <person name="Hori S."/>
            <person name="Arai W."/>
            <person name="Tsubouchi T."/>
            <person name="Morono Y."/>
            <person name="Uchiyama I."/>
            <person name="Ito T."/>
            <person name="Fujiyama A."/>
            <person name="Inagaki F."/>
            <person name="Takami H."/>
        </authorList>
    </citation>
    <scope>NUCLEOTIDE SEQUENCE</scope>
    <source>
        <strain evidence="5">Expedition CK06-06</strain>
    </source>
</reference>
<dbReference type="SUPFAM" id="SSF46557">
    <property type="entry name" value="GreA transcript cleavage protein, N-terminal domain"/>
    <property type="match status" value="1"/>
</dbReference>
<accession>X1AMZ7</accession>
<dbReference type="PANTHER" id="PTHR30437">
    <property type="entry name" value="TRANSCRIPTION ELONGATION FACTOR GREA"/>
    <property type="match status" value="1"/>
</dbReference>
<evidence type="ECO:0000256" key="2">
    <source>
        <dbReference type="ARBA" id="ARBA00023125"/>
    </source>
</evidence>
<keyword evidence="1" id="KW-0805">Transcription regulation</keyword>
<organism evidence="5">
    <name type="scientific">marine sediment metagenome</name>
    <dbReference type="NCBI Taxonomy" id="412755"/>
    <lineage>
        <taxon>unclassified sequences</taxon>
        <taxon>metagenomes</taxon>
        <taxon>ecological metagenomes</taxon>
    </lineage>
</organism>
<dbReference type="AlphaFoldDB" id="X1AMZ7"/>
<evidence type="ECO:0000313" key="5">
    <source>
        <dbReference type="EMBL" id="GAG84085.1"/>
    </source>
</evidence>
<dbReference type="FunFam" id="1.10.287.180:FF:000001">
    <property type="entry name" value="Transcription elongation factor GreA"/>
    <property type="match status" value="1"/>
</dbReference>
<dbReference type="InterPro" id="IPR036805">
    <property type="entry name" value="Tscrpt_elong_fac_GreA/B_N_sf"/>
</dbReference>
<dbReference type="PANTHER" id="PTHR30437:SF5">
    <property type="entry name" value="REGULATOR OF NUCLEOSIDE DIPHOSPHATE KINASE"/>
    <property type="match status" value="1"/>
</dbReference>
<keyword evidence="2" id="KW-0238">DNA-binding</keyword>
<name>X1AMZ7_9ZZZZ</name>
<evidence type="ECO:0000256" key="1">
    <source>
        <dbReference type="ARBA" id="ARBA00023015"/>
    </source>
</evidence>
<dbReference type="GO" id="GO:0070063">
    <property type="term" value="F:RNA polymerase binding"/>
    <property type="evidence" value="ECO:0007669"/>
    <property type="project" value="InterPro"/>
</dbReference>
<comment type="caution">
    <text evidence="5">The sequence shown here is derived from an EMBL/GenBank/DDBJ whole genome shotgun (WGS) entry which is preliminary data.</text>
</comment>
<dbReference type="InterPro" id="IPR022691">
    <property type="entry name" value="Tscrpt_elong_fac_GreA/B_N"/>
</dbReference>
<proteinExistence type="predicted"/>
<dbReference type="GO" id="GO:0003677">
    <property type="term" value="F:DNA binding"/>
    <property type="evidence" value="ECO:0007669"/>
    <property type="project" value="UniProtKB-KW"/>
</dbReference>
<dbReference type="Gene3D" id="1.10.287.180">
    <property type="entry name" value="Transcription elongation factor, GreA/GreB, N-terminal domain"/>
    <property type="match status" value="1"/>
</dbReference>
<dbReference type="Pfam" id="PF03449">
    <property type="entry name" value="GreA_GreB_N"/>
    <property type="match status" value="1"/>
</dbReference>
<dbReference type="PROSITE" id="PS00829">
    <property type="entry name" value="GREAB_1"/>
    <property type="match status" value="1"/>
</dbReference>
<dbReference type="InterPro" id="IPR018151">
    <property type="entry name" value="TF_GreA/GreB_CS"/>
</dbReference>
<evidence type="ECO:0000256" key="3">
    <source>
        <dbReference type="ARBA" id="ARBA00023163"/>
    </source>
</evidence>
<keyword evidence="3" id="KW-0804">Transcription</keyword>
<gene>
    <name evidence="5" type="ORF">S01H4_26339</name>
</gene>
<protein>
    <recommendedName>
        <fullName evidence="4">Transcription elongation factor GreA/GreB N-terminal domain-containing protein</fullName>
    </recommendedName>
</protein>
<dbReference type="GO" id="GO:0006354">
    <property type="term" value="P:DNA-templated transcription elongation"/>
    <property type="evidence" value="ECO:0007669"/>
    <property type="project" value="TreeGrafter"/>
</dbReference>
<dbReference type="GO" id="GO:0032784">
    <property type="term" value="P:regulation of DNA-templated transcription elongation"/>
    <property type="evidence" value="ECO:0007669"/>
    <property type="project" value="InterPro"/>
</dbReference>
<sequence length="62" mass="7143">MVMENKKIYLTSEGAQKLQEELKDLTGPRRVDIAKRLRNAISMGDLKENAEYITTKEDQAFL</sequence>
<feature type="non-terminal residue" evidence="5">
    <location>
        <position position="62"/>
    </location>
</feature>
<dbReference type="InterPro" id="IPR023459">
    <property type="entry name" value="Tscrpt_elong_fac_GreA/B_fam"/>
</dbReference>
<feature type="domain" description="Transcription elongation factor GreA/GreB N-terminal" evidence="4">
    <location>
        <begin position="8"/>
        <end position="62"/>
    </location>
</feature>
<evidence type="ECO:0000259" key="4">
    <source>
        <dbReference type="Pfam" id="PF03449"/>
    </source>
</evidence>